<evidence type="ECO:0000313" key="2">
    <source>
        <dbReference type="EMBL" id="MBM7646797.1"/>
    </source>
</evidence>
<dbReference type="Proteomes" id="UP000808914">
    <property type="component" value="Unassembled WGS sequence"/>
</dbReference>
<comment type="caution">
    <text evidence="2">The sequence shown here is derived from an EMBL/GenBank/DDBJ whole genome shotgun (WGS) entry which is preliminary data.</text>
</comment>
<dbReference type="InterPro" id="IPR000182">
    <property type="entry name" value="GNAT_dom"/>
</dbReference>
<protein>
    <submittedName>
        <fullName evidence="2">GNAT superfamily acetyltransferase</fullName>
    </submittedName>
</protein>
<organism evidence="2 3">
    <name type="scientific">Scopulibacillus daqui</name>
    <dbReference type="NCBI Taxonomy" id="1469162"/>
    <lineage>
        <taxon>Bacteria</taxon>
        <taxon>Bacillati</taxon>
        <taxon>Bacillota</taxon>
        <taxon>Bacilli</taxon>
        <taxon>Bacillales</taxon>
        <taxon>Sporolactobacillaceae</taxon>
        <taxon>Scopulibacillus</taxon>
    </lineage>
</organism>
<proteinExistence type="predicted"/>
<dbReference type="Pfam" id="PF00583">
    <property type="entry name" value="Acetyltransf_1"/>
    <property type="match status" value="1"/>
</dbReference>
<dbReference type="InterPro" id="IPR016181">
    <property type="entry name" value="Acyl_CoA_acyltransferase"/>
</dbReference>
<dbReference type="EMBL" id="JAFBER010000030">
    <property type="protein sequence ID" value="MBM7646797.1"/>
    <property type="molecule type" value="Genomic_DNA"/>
</dbReference>
<evidence type="ECO:0000259" key="1">
    <source>
        <dbReference type="PROSITE" id="PS51186"/>
    </source>
</evidence>
<dbReference type="PROSITE" id="PS51186">
    <property type="entry name" value="GNAT"/>
    <property type="match status" value="1"/>
</dbReference>
<evidence type="ECO:0000313" key="3">
    <source>
        <dbReference type="Proteomes" id="UP000808914"/>
    </source>
</evidence>
<name>A0ABS2Q3C3_9BACL</name>
<feature type="domain" description="N-acetyltransferase" evidence="1">
    <location>
        <begin position="4"/>
        <end position="153"/>
    </location>
</feature>
<dbReference type="Gene3D" id="3.40.630.30">
    <property type="match status" value="1"/>
</dbReference>
<dbReference type="CDD" id="cd04301">
    <property type="entry name" value="NAT_SF"/>
    <property type="match status" value="1"/>
</dbReference>
<reference evidence="2 3" key="1">
    <citation type="submission" date="2021-01" db="EMBL/GenBank/DDBJ databases">
        <title>Genomic Encyclopedia of Type Strains, Phase IV (KMG-IV): sequencing the most valuable type-strain genomes for metagenomic binning, comparative biology and taxonomic classification.</title>
        <authorList>
            <person name="Goeker M."/>
        </authorList>
    </citation>
    <scope>NUCLEOTIDE SEQUENCE [LARGE SCALE GENOMIC DNA]</scope>
    <source>
        <strain evidence="2 3">DSM 28236</strain>
    </source>
</reference>
<gene>
    <name evidence="2" type="ORF">JOD45_003031</name>
</gene>
<dbReference type="PANTHER" id="PTHR41700">
    <property type="entry name" value="GCN5-RELATED N-ACETYLTRANSFERASE"/>
    <property type="match status" value="1"/>
</dbReference>
<dbReference type="PANTHER" id="PTHR41700:SF1">
    <property type="entry name" value="N-ACETYLTRANSFERASE DOMAIN-CONTAINING PROTEIN"/>
    <property type="match status" value="1"/>
</dbReference>
<dbReference type="InterPro" id="IPR038764">
    <property type="entry name" value="GNAT_N_AcTrfase_prd"/>
</dbReference>
<accession>A0ABS2Q3C3</accession>
<sequence>MTSITIKELQSLEELKELAILEEKVWGTPPLPTHQTLTVAKNGGIILGAYDNEKMVGFNYGFPGFSNQQVYLCSHMTGIHPDFQKKGIGFSLKKKQQTVALDRGYNLITWTFDPLESLNAYLNLSKCRGIAADYTEHLYGDMDDALNGSLPSDRFRVEWRINSGHVNNDFTIEEKYAKDIPSLVNIKGNQPLPCLDDVENSMLESIEEKDTWLVPVPAKFQEIKKSDLDLALDWRLKTRKIFKALLSKGFVGVQVIKHLDHQSIHHYIFVKKQLLDL</sequence>
<dbReference type="SUPFAM" id="SSF55729">
    <property type="entry name" value="Acyl-CoA N-acyltransferases (Nat)"/>
    <property type="match status" value="1"/>
</dbReference>
<dbReference type="RefSeq" id="WP_239549305.1">
    <property type="nucleotide sequence ID" value="NZ_JAFBER010000030.1"/>
</dbReference>
<keyword evidence="3" id="KW-1185">Reference proteome</keyword>